<dbReference type="SUPFAM" id="SSF46894">
    <property type="entry name" value="C-terminal effector domain of the bipartite response regulators"/>
    <property type="match status" value="1"/>
</dbReference>
<dbReference type="GO" id="GO:0032993">
    <property type="term" value="C:protein-DNA complex"/>
    <property type="evidence" value="ECO:0007669"/>
    <property type="project" value="TreeGrafter"/>
</dbReference>
<dbReference type="Pfam" id="PF00486">
    <property type="entry name" value="Trans_reg_C"/>
    <property type="match status" value="1"/>
</dbReference>
<dbReference type="InterPro" id="IPR011006">
    <property type="entry name" value="CheY-like_superfamily"/>
</dbReference>
<dbReference type="InterPro" id="IPR036388">
    <property type="entry name" value="WH-like_DNA-bd_sf"/>
</dbReference>
<evidence type="ECO:0000256" key="2">
    <source>
        <dbReference type="ARBA" id="ARBA00023012"/>
    </source>
</evidence>
<keyword evidence="5" id="KW-0804">Transcription</keyword>
<name>A0A4P6K6B3_KTERU</name>
<dbReference type="PANTHER" id="PTHR48111">
    <property type="entry name" value="REGULATOR OF RPOS"/>
    <property type="match status" value="1"/>
</dbReference>
<keyword evidence="11" id="KW-1185">Reference proteome</keyword>
<evidence type="ECO:0000259" key="8">
    <source>
        <dbReference type="PROSITE" id="PS50110"/>
    </source>
</evidence>
<dbReference type="RefSeq" id="WP_129894193.1">
    <property type="nucleotide sequence ID" value="NZ_CP035758.1"/>
</dbReference>
<dbReference type="GO" id="GO:0000976">
    <property type="term" value="F:transcription cis-regulatory region binding"/>
    <property type="evidence" value="ECO:0007669"/>
    <property type="project" value="TreeGrafter"/>
</dbReference>
<dbReference type="InterPro" id="IPR016032">
    <property type="entry name" value="Sig_transdc_resp-reg_C-effctor"/>
</dbReference>
<evidence type="ECO:0000256" key="5">
    <source>
        <dbReference type="ARBA" id="ARBA00023163"/>
    </source>
</evidence>
<reference evidence="10 11" key="1">
    <citation type="submission" date="2019-01" db="EMBL/GenBank/DDBJ databases">
        <title>Ktedonosporobacter rubrisoli SCAWS-G2.</title>
        <authorList>
            <person name="Huang Y."/>
            <person name="Yan B."/>
        </authorList>
    </citation>
    <scope>NUCLEOTIDE SEQUENCE [LARGE SCALE GENOMIC DNA]</scope>
    <source>
        <strain evidence="10 11">SCAWS-G2</strain>
    </source>
</reference>
<feature type="domain" description="Response regulatory" evidence="8">
    <location>
        <begin position="2"/>
        <end position="115"/>
    </location>
</feature>
<dbReference type="SMART" id="SM00448">
    <property type="entry name" value="REC"/>
    <property type="match status" value="1"/>
</dbReference>
<keyword evidence="2" id="KW-0902">Two-component regulatory system</keyword>
<dbReference type="Gene3D" id="1.10.10.10">
    <property type="entry name" value="Winged helix-like DNA-binding domain superfamily/Winged helix DNA-binding domain"/>
    <property type="match status" value="1"/>
</dbReference>
<evidence type="ECO:0000313" key="10">
    <source>
        <dbReference type="EMBL" id="QBD83126.1"/>
    </source>
</evidence>
<feature type="DNA-binding region" description="OmpR/PhoB-type" evidence="7">
    <location>
        <begin position="127"/>
        <end position="226"/>
    </location>
</feature>
<dbReference type="GO" id="GO:0006355">
    <property type="term" value="P:regulation of DNA-templated transcription"/>
    <property type="evidence" value="ECO:0007669"/>
    <property type="project" value="InterPro"/>
</dbReference>
<evidence type="ECO:0000256" key="1">
    <source>
        <dbReference type="ARBA" id="ARBA00022553"/>
    </source>
</evidence>
<dbReference type="PROSITE" id="PS50110">
    <property type="entry name" value="RESPONSE_REGULATORY"/>
    <property type="match status" value="1"/>
</dbReference>
<dbReference type="SUPFAM" id="SSF52172">
    <property type="entry name" value="CheY-like"/>
    <property type="match status" value="1"/>
</dbReference>
<protein>
    <submittedName>
        <fullName evidence="10">Response regulator transcription factor</fullName>
    </submittedName>
</protein>
<dbReference type="KEGG" id="kbs:EPA93_47070"/>
<evidence type="ECO:0000256" key="7">
    <source>
        <dbReference type="PROSITE-ProRule" id="PRU01091"/>
    </source>
</evidence>
<dbReference type="InterPro" id="IPR039420">
    <property type="entry name" value="WalR-like"/>
</dbReference>
<sequence length="246" mass="27859">MKLLIVDSDRHMVEMLAAWLRTQGHDVSRAYTGMRAKIEWEEKRPDMVIIDTALKDVDTLEMCREMQRKHDALVLALTDDHDVQNEVRFLEAVADDYLHKPFFPAQLTARLRAMSRRVRSSLKQRAPSRVTVGSLSIDTLNHEVRILDKNIRLTPTESKLLHLLASNANTVCTANQIVTYVWGFGDTGDSSLIKAHIRHLRQKIEADPANPRYLLTVPGVGYTLVHPSTHEKGKLAFSSVLQAVSM</sequence>
<proteinExistence type="predicted"/>
<dbReference type="Gene3D" id="3.40.50.2300">
    <property type="match status" value="1"/>
</dbReference>
<dbReference type="InterPro" id="IPR001789">
    <property type="entry name" value="Sig_transdc_resp-reg_receiver"/>
</dbReference>
<evidence type="ECO:0000313" key="11">
    <source>
        <dbReference type="Proteomes" id="UP000290365"/>
    </source>
</evidence>
<dbReference type="Pfam" id="PF00072">
    <property type="entry name" value="Response_reg"/>
    <property type="match status" value="1"/>
</dbReference>
<keyword evidence="3" id="KW-0805">Transcription regulation</keyword>
<dbReference type="CDD" id="cd00383">
    <property type="entry name" value="trans_reg_C"/>
    <property type="match status" value="1"/>
</dbReference>
<dbReference type="Proteomes" id="UP000290365">
    <property type="component" value="Chromosome"/>
</dbReference>
<keyword evidence="1 6" id="KW-0597">Phosphoprotein</keyword>
<organism evidence="10 11">
    <name type="scientific">Ktedonosporobacter rubrisoli</name>
    <dbReference type="NCBI Taxonomy" id="2509675"/>
    <lineage>
        <taxon>Bacteria</taxon>
        <taxon>Bacillati</taxon>
        <taxon>Chloroflexota</taxon>
        <taxon>Ktedonobacteria</taxon>
        <taxon>Ktedonobacterales</taxon>
        <taxon>Ktedonosporobacteraceae</taxon>
        <taxon>Ktedonosporobacter</taxon>
    </lineage>
</organism>
<evidence type="ECO:0000256" key="4">
    <source>
        <dbReference type="ARBA" id="ARBA00023125"/>
    </source>
</evidence>
<gene>
    <name evidence="10" type="ORF">EPA93_47070</name>
</gene>
<dbReference type="PROSITE" id="PS51755">
    <property type="entry name" value="OMPR_PHOB"/>
    <property type="match status" value="1"/>
</dbReference>
<dbReference type="PANTHER" id="PTHR48111:SF1">
    <property type="entry name" value="TWO-COMPONENT RESPONSE REGULATOR ORR33"/>
    <property type="match status" value="1"/>
</dbReference>
<evidence type="ECO:0000256" key="6">
    <source>
        <dbReference type="PROSITE-ProRule" id="PRU00169"/>
    </source>
</evidence>
<dbReference type="EMBL" id="CP035758">
    <property type="protein sequence ID" value="QBD83126.1"/>
    <property type="molecule type" value="Genomic_DNA"/>
</dbReference>
<dbReference type="GO" id="GO:0000156">
    <property type="term" value="F:phosphorelay response regulator activity"/>
    <property type="evidence" value="ECO:0007669"/>
    <property type="project" value="TreeGrafter"/>
</dbReference>
<feature type="modified residue" description="4-aspartylphosphate" evidence="6">
    <location>
        <position position="51"/>
    </location>
</feature>
<evidence type="ECO:0000256" key="3">
    <source>
        <dbReference type="ARBA" id="ARBA00023015"/>
    </source>
</evidence>
<dbReference type="GO" id="GO:0005829">
    <property type="term" value="C:cytosol"/>
    <property type="evidence" value="ECO:0007669"/>
    <property type="project" value="TreeGrafter"/>
</dbReference>
<dbReference type="AlphaFoldDB" id="A0A4P6K6B3"/>
<dbReference type="InterPro" id="IPR001867">
    <property type="entry name" value="OmpR/PhoB-type_DNA-bd"/>
</dbReference>
<evidence type="ECO:0000259" key="9">
    <source>
        <dbReference type="PROSITE" id="PS51755"/>
    </source>
</evidence>
<feature type="domain" description="OmpR/PhoB-type" evidence="9">
    <location>
        <begin position="127"/>
        <end position="226"/>
    </location>
</feature>
<accession>A0A4P6K6B3</accession>
<dbReference type="OrthoDB" id="150805at2"/>
<keyword evidence="4 7" id="KW-0238">DNA-binding</keyword>
<dbReference type="SMART" id="SM00862">
    <property type="entry name" value="Trans_reg_C"/>
    <property type="match status" value="1"/>
</dbReference>